<dbReference type="InterPro" id="IPR000424">
    <property type="entry name" value="Primosome_PriB/ssb"/>
</dbReference>
<dbReference type="InterPro" id="IPR012340">
    <property type="entry name" value="NA-bd_OB-fold"/>
</dbReference>
<dbReference type="EMBL" id="LGAA01000026">
    <property type="protein sequence ID" value="KPD01991.1"/>
    <property type="molecule type" value="Genomic_DNA"/>
</dbReference>
<dbReference type="AlphaFoldDB" id="A0A0N0I9N9"/>
<protein>
    <recommendedName>
        <fullName evidence="2 3">Single-stranded DNA-binding protein</fullName>
        <shortName evidence="2">SSB</shortName>
    </recommendedName>
</protein>
<reference evidence="5 6" key="1">
    <citation type="submission" date="2015-07" db="EMBL/GenBank/DDBJ databases">
        <title>ATOL: Assembling a taxonomically balanced genome-scale reconstruction of the evolutionary history of the Enterobacteriaceae.</title>
        <authorList>
            <person name="Plunkett G.III."/>
            <person name="Neeno-Eckwall E.C."/>
            <person name="Glasner J.D."/>
            <person name="Perna N.T."/>
        </authorList>
    </citation>
    <scope>NUCLEOTIDE SEQUENCE [LARGE SCALE GENOMIC DNA]</scope>
    <source>
        <strain evidence="5 6">ATCC 35017</strain>
    </source>
</reference>
<proteinExistence type="inferred from homology"/>
<dbReference type="InterPro" id="IPR011344">
    <property type="entry name" value="ssDNA-bd"/>
</dbReference>
<comment type="subunit">
    <text evidence="2">Homotetramer.</text>
</comment>
<gene>
    <name evidence="5" type="ORF">M992_2534</name>
</gene>
<feature type="region of interest" description="Disordered" evidence="4">
    <location>
        <begin position="112"/>
        <end position="150"/>
    </location>
</feature>
<dbReference type="RefSeq" id="WP_053908929.1">
    <property type="nucleotide sequence ID" value="NZ_CAWMUS010000026.1"/>
</dbReference>
<dbReference type="Gene3D" id="2.40.50.140">
    <property type="entry name" value="Nucleic acid-binding proteins"/>
    <property type="match status" value="1"/>
</dbReference>
<dbReference type="OrthoDB" id="9809878at2"/>
<dbReference type="Proteomes" id="UP000053226">
    <property type="component" value="Unassembled WGS sequence"/>
</dbReference>
<dbReference type="HAMAP" id="MF_00984">
    <property type="entry name" value="SSB"/>
    <property type="match status" value="1"/>
</dbReference>
<keyword evidence="6" id="KW-1185">Reference proteome</keyword>
<dbReference type="CDD" id="cd04496">
    <property type="entry name" value="SSB_OBF"/>
    <property type="match status" value="1"/>
</dbReference>
<name>A0A0N0I9N9_9GAMM</name>
<dbReference type="SUPFAM" id="SSF50249">
    <property type="entry name" value="Nucleic acid-binding proteins"/>
    <property type="match status" value="1"/>
</dbReference>
<dbReference type="PANTHER" id="PTHR10302:SF27">
    <property type="entry name" value="SINGLE-STRANDED DNA-BINDING PROTEIN"/>
    <property type="match status" value="1"/>
</dbReference>
<evidence type="ECO:0000256" key="1">
    <source>
        <dbReference type="ARBA" id="ARBA00023125"/>
    </source>
</evidence>
<dbReference type="GO" id="GO:0006260">
    <property type="term" value="P:DNA replication"/>
    <property type="evidence" value="ECO:0007669"/>
    <property type="project" value="InterPro"/>
</dbReference>
<accession>A0A0N0I9N9</accession>
<evidence type="ECO:0000313" key="5">
    <source>
        <dbReference type="EMBL" id="KPD01991.1"/>
    </source>
</evidence>
<dbReference type="NCBIfam" id="TIGR00621">
    <property type="entry name" value="ssb"/>
    <property type="match status" value="1"/>
</dbReference>
<sequence length="166" mass="18851">MLNEVNIIGHLGNDPEIRYQPSGDAIATMSIGCSERWRDKKSGEQKEKTEWIRVVVFGKLAENVGEYLKKGSLVFVKGKFRTRKWQDQSGQDKYSTEVTVGMDGIVKFLDKKPQSQSTQQQGGWGQLQQSQQRQPAQHNEPPMDFSDDIPFAPIGLPYPRHAIYVI</sequence>
<evidence type="ECO:0000256" key="2">
    <source>
        <dbReference type="HAMAP-Rule" id="MF_00984"/>
    </source>
</evidence>
<evidence type="ECO:0000256" key="4">
    <source>
        <dbReference type="SAM" id="MobiDB-lite"/>
    </source>
</evidence>
<dbReference type="GO" id="GO:0003697">
    <property type="term" value="F:single-stranded DNA binding"/>
    <property type="evidence" value="ECO:0007669"/>
    <property type="project" value="UniProtKB-UniRule"/>
</dbReference>
<evidence type="ECO:0000313" key="6">
    <source>
        <dbReference type="Proteomes" id="UP000053226"/>
    </source>
</evidence>
<comment type="caution">
    <text evidence="2">Lacks conserved residue(s) required for the propagation of feature annotation.</text>
</comment>
<organism evidence="5 6">
    <name type="scientific">Moellerella wisconsensis ATCC 35017</name>
    <dbReference type="NCBI Taxonomy" id="1354267"/>
    <lineage>
        <taxon>Bacteria</taxon>
        <taxon>Pseudomonadati</taxon>
        <taxon>Pseudomonadota</taxon>
        <taxon>Gammaproteobacteria</taxon>
        <taxon>Enterobacterales</taxon>
        <taxon>Morganellaceae</taxon>
        <taxon>Moellerella</taxon>
    </lineage>
</organism>
<keyword evidence="1 2" id="KW-0238">DNA-binding</keyword>
<dbReference type="GO" id="GO:0009295">
    <property type="term" value="C:nucleoid"/>
    <property type="evidence" value="ECO:0007669"/>
    <property type="project" value="TreeGrafter"/>
</dbReference>
<dbReference type="PIRSF" id="PIRSF002070">
    <property type="entry name" value="SSB"/>
    <property type="match status" value="1"/>
</dbReference>
<dbReference type="PROSITE" id="PS50935">
    <property type="entry name" value="SSB"/>
    <property type="match status" value="1"/>
</dbReference>
<feature type="compositionally biased region" description="Low complexity" evidence="4">
    <location>
        <begin position="114"/>
        <end position="137"/>
    </location>
</feature>
<comment type="caution">
    <text evidence="5">The sequence shown here is derived from an EMBL/GenBank/DDBJ whole genome shotgun (WGS) entry which is preliminary data.</text>
</comment>
<dbReference type="PANTHER" id="PTHR10302">
    <property type="entry name" value="SINGLE-STRANDED DNA-BINDING PROTEIN"/>
    <property type="match status" value="1"/>
</dbReference>
<evidence type="ECO:0000256" key="3">
    <source>
        <dbReference type="PIRNR" id="PIRNR002070"/>
    </source>
</evidence>
<dbReference type="Pfam" id="PF00436">
    <property type="entry name" value="SSB"/>
    <property type="match status" value="1"/>
</dbReference>